<evidence type="ECO:0000313" key="3">
    <source>
        <dbReference type="Proteomes" id="UP001154282"/>
    </source>
</evidence>
<sequence length="230" mass="25194">MVLRSMIDGGDEEDDDDRSMLSMWMPAALKLYSSMELTLSKFSSFPAFSRIGVGLLLWFRFVKVLVKRWNSELIIFVEASRDSMSRVWNAQDSSAGCFSIDMTFQNQRRRKLSTVPCALVETAASVAIAATVVGAAATLLVNRNKAAAEANEIPLITCEACGGSGICPECKGEGFVLKRLSDENADKARKSAKNMATRYTAGLPKKWSYCTKCSSSRSCTTCEGRGKLSY</sequence>
<evidence type="ECO:0000313" key="2">
    <source>
        <dbReference type="EMBL" id="CAI0397951.1"/>
    </source>
</evidence>
<name>A0AAV0IK43_9ROSI</name>
<dbReference type="PANTHER" id="PTHR37230:SF1">
    <property type="entry name" value="OS06G0731300 PROTEIN"/>
    <property type="match status" value="1"/>
</dbReference>
<comment type="caution">
    <text evidence="2">The sequence shown here is derived from an EMBL/GenBank/DDBJ whole genome shotgun (WGS) entry which is preliminary data.</text>
</comment>
<accession>A0AAV0IK43</accession>
<dbReference type="Pfam" id="PF25433">
    <property type="entry name" value="DUF7895"/>
    <property type="match status" value="1"/>
</dbReference>
<proteinExistence type="predicted"/>
<dbReference type="InterPro" id="IPR057217">
    <property type="entry name" value="DUF7895"/>
</dbReference>
<evidence type="ECO:0000259" key="1">
    <source>
        <dbReference type="Pfam" id="PF25433"/>
    </source>
</evidence>
<dbReference type="PANTHER" id="PTHR37230">
    <property type="entry name" value="OS06G0731300 PROTEIN"/>
    <property type="match status" value="1"/>
</dbReference>
<keyword evidence="3" id="KW-1185">Reference proteome</keyword>
<gene>
    <name evidence="2" type="ORF">LITE_LOCUS9729</name>
</gene>
<reference evidence="2" key="1">
    <citation type="submission" date="2022-08" db="EMBL/GenBank/DDBJ databases">
        <authorList>
            <person name="Gutierrez-Valencia J."/>
        </authorList>
    </citation>
    <scope>NUCLEOTIDE SEQUENCE</scope>
</reference>
<dbReference type="AlphaFoldDB" id="A0AAV0IK43"/>
<protein>
    <recommendedName>
        <fullName evidence="1">DUF7895 domain-containing protein</fullName>
    </recommendedName>
</protein>
<dbReference type="EMBL" id="CAMGYJ010000004">
    <property type="protein sequence ID" value="CAI0397951.1"/>
    <property type="molecule type" value="Genomic_DNA"/>
</dbReference>
<feature type="domain" description="DUF7895" evidence="1">
    <location>
        <begin position="157"/>
        <end position="228"/>
    </location>
</feature>
<organism evidence="2 3">
    <name type="scientific">Linum tenue</name>
    <dbReference type="NCBI Taxonomy" id="586396"/>
    <lineage>
        <taxon>Eukaryota</taxon>
        <taxon>Viridiplantae</taxon>
        <taxon>Streptophyta</taxon>
        <taxon>Embryophyta</taxon>
        <taxon>Tracheophyta</taxon>
        <taxon>Spermatophyta</taxon>
        <taxon>Magnoliopsida</taxon>
        <taxon>eudicotyledons</taxon>
        <taxon>Gunneridae</taxon>
        <taxon>Pentapetalae</taxon>
        <taxon>rosids</taxon>
        <taxon>fabids</taxon>
        <taxon>Malpighiales</taxon>
        <taxon>Linaceae</taxon>
        <taxon>Linum</taxon>
    </lineage>
</organism>
<dbReference type="Proteomes" id="UP001154282">
    <property type="component" value="Unassembled WGS sequence"/>
</dbReference>